<dbReference type="OrthoDB" id="163111at2"/>
<dbReference type="GO" id="GO:0005886">
    <property type="term" value="C:plasma membrane"/>
    <property type="evidence" value="ECO:0007669"/>
    <property type="project" value="TreeGrafter"/>
</dbReference>
<name>D6TKN9_KTERA</name>
<dbReference type="InParanoid" id="D6TKN9"/>
<evidence type="ECO:0000256" key="6">
    <source>
        <dbReference type="SAM" id="Phobius"/>
    </source>
</evidence>
<evidence type="ECO:0000256" key="4">
    <source>
        <dbReference type="ARBA" id="ARBA00022989"/>
    </source>
</evidence>
<keyword evidence="9" id="KW-1185">Reference proteome</keyword>
<dbReference type="Proteomes" id="UP000004508">
    <property type="component" value="Unassembled WGS sequence"/>
</dbReference>
<keyword evidence="3 6" id="KW-0812">Transmembrane</keyword>
<gene>
    <name evidence="8" type="ORF">Krac_7633</name>
</gene>
<feature type="transmembrane region" description="Helical" evidence="6">
    <location>
        <begin position="117"/>
        <end position="134"/>
    </location>
</feature>
<evidence type="ECO:0000256" key="2">
    <source>
        <dbReference type="ARBA" id="ARBA00009399"/>
    </source>
</evidence>
<keyword evidence="5 6" id="KW-0472">Membrane</keyword>
<keyword evidence="4 6" id="KW-1133">Transmembrane helix</keyword>
<comment type="caution">
    <text evidence="8">The sequence shown here is derived from an EMBL/GenBank/DDBJ whole genome shotgun (WGS) entry which is preliminary data.</text>
</comment>
<reference evidence="8 9" key="1">
    <citation type="journal article" date="2011" name="Stand. Genomic Sci.">
        <title>Non-contiguous finished genome sequence and contextual data of the filamentous soil bacterium Ktedonobacter racemifer type strain (SOSP1-21).</title>
        <authorList>
            <person name="Chang Y.J."/>
            <person name="Land M."/>
            <person name="Hauser L."/>
            <person name="Chertkov O."/>
            <person name="Del Rio T.G."/>
            <person name="Nolan M."/>
            <person name="Copeland A."/>
            <person name="Tice H."/>
            <person name="Cheng J.F."/>
            <person name="Lucas S."/>
            <person name="Han C."/>
            <person name="Goodwin L."/>
            <person name="Pitluck S."/>
            <person name="Ivanova N."/>
            <person name="Ovchinikova G."/>
            <person name="Pati A."/>
            <person name="Chen A."/>
            <person name="Palaniappan K."/>
            <person name="Mavromatis K."/>
            <person name="Liolios K."/>
            <person name="Brettin T."/>
            <person name="Fiebig A."/>
            <person name="Rohde M."/>
            <person name="Abt B."/>
            <person name="Goker M."/>
            <person name="Detter J.C."/>
            <person name="Woyke T."/>
            <person name="Bristow J."/>
            <person name="Eisen J.A."/>
            <person name="Markowitz V."/>
            <person name="Hugenholtz P."/>
            <person name="Kyrpides N.C."/>
            <person name="Klenk H.P."/>
            <person name="Lapidus A."/>
        </authorList>
    </citation>
    <scope>NUCLEOTIDE SEQUENCE [LARGE SCALE GENOMIC DNA]</scope>
    <source>
        <strain evidence="9">DSM 44963</strain>
    </source>
</reference>
<proteinExistence type="inferred from homology"/>
<dbReference type="PANTHER" id="PTHR38459">
    <property type="entry name" value="PROPHAGE BACTOPRENOL-LINKED GLUCOSE TRANSLOCASE HOMOLOG"/>
    <property type="match status" value="1"/>
</dbReference>
<dbReference type="AlphaFoldDB" id="D6TKN9"/>
<dbReference type="InterPro" id="IPR051401">
    <property type="entry name" value="GtrA_CellWall_Glycosyl"/>
</dbReference>
<feature type="transmembrane region" description="Helical" evidence="6">
    <location>
        <begin position="12"/>
        <end position="40"/>
    </location>
</feature>
<evidence type="ECO:0000313" key="8">
    <source>
        <dbReference type="EMBL" id="EFH86339.1"/>
    </source>
</evidence>
<evidence type="ECO:0000256" key="1">
    <source>
        <dbReference type="ARBA" id="ARBA00004141"/>
    </source>
</evidence>
<organism evidence="8 9">
    <name type="scientific">Ktedonobacter racemifer DSM 44963</name>
    <dbReference type="NCBI Taxonomy" id="485913"/>
    <lineage>
        <taxon>Bacteria</taxon>
        <taxon>Bacillati</taxon>
        <taxon>Chloroflexota</taxon>
        <taxon>Ktedonobacteria</taxon>
        <taxon>Ktedonobacterales</taxon>
        <taxon>Ktedonobacteraceae</taxon>
        <taxon>Ktedonobacter</taxon>
    </lineage>
</organism>
<feature type="domain" description="GtrA/DPMS transmembrane" evidence="7">
    <location>
        <begin position="14"/>
        <end position="140"/>
    </location>
</feature>
<evidence type="ECO:0000259" key="7">
    <source>
        <dbReference type="Pfam" id="PF04138"/>
    </source>
</evidence>
<feature type="transmembrane region" description="Helical" evidence="6">
    <location>
        <begin position="92"/>
        <end position="111"/>
    </location>
</feature>
<sequence length="171" mass="19301">MTLIKKIWEKRFVKFALIGLIGIPINLVALKFFLTVFALIGLRDNWLNVVAQVCSFEVGTIINFVLNQLITYRDQMPTTFNAWVVKSIKAQVANMSAFLVATLISLFFSVVVHIDPYVANTLGIIINFVYKFLVSDRFVFRVKPVEAIEDATVVVPNEEMPSHCQTTPTNS</sequence>
<evidence type="ECO:0000256" key="5">
    <source>
        <dbReference type="ARBA" id="ARBA00023136"/>
    </source>
</evidence>
<accession>D6TKN9</accession>
<evidence type="ECO:0000256" key="3">
    <source>
        <dbReference type="ARBA" id="ARBA00022692"/>
    </source>
</evidence>
<comment type="subcellular location">
    <subcellularLocation>
        <location evidence="1">Membrane</location>
        <topology evidence="1">Multi-pass membrane protein</topology>
    </subcellularLocation>
</comment>
<dbReference type="PANTHER" id="PTHR38459:SF1">
    <property type="entry name" value="PROPHAGE BACTOPRENOL-LINKED GLUCOSE TRANSLOCASE HOMOLOG"/>
    <property type="match status" value="1"/>
</dbReference>
<evidence type="ECO:0000313" key="9">
    <source>
        <dbReference type="Proteomes" id="UP000004508"/>
    </source>
</evidence>
<dbReference type="EMBL" id="ADVG01000002">
    <property type="protein sequence ID" value="EFH86339.1"/>
    <property type="molecule type" value="Genomic_DNA"/>
</dbReference>
<dbReference type="Pfam" id="PF04138">
    <property type="entry name" value="GtrA_DPMS_TM"/>
    <property type="match status" value="1"/>
</dbReference>
<protein>
    <submittedName>
        <fullName evidence="8">GtrA family protein</fullName>
    </submittedName>
</protein>
<comment type="similarity">
    <text evidence="2">Belongs to the GtrA family.</text>
</comment>
<feature type="transmembrane region" description="Helical" evidence="6">
    <location>
        <begin position="46"/>
        <end position="66"/>
    </location>
</feature>
<dbReference type="RefSeq" id="WP_007910580.1">
    <property type="nucleotide sequence ID" value="NZ_ADVG01000002.1"/>
</dbReference>
<dbReference type="GO" id="GO:0000271">
    <property type="term" value="P:polysaccharide biosynthetic process"/>
    <property type="evidence" value="ECO:0007669"/>
    <property type="project" value="InterPro"/>
</dbReference>
<dbReference type="InterPro" id="IPR007267">
    <property type="entry name" value="GtrA_DPMS_TM"/>
</dbReference>